<dbReference type="RefSeq" id="WP_091811123.1">
    <property type="nucleotide sequence ID" value="NZ_FNNE01000001.1"/>
</dbReference>
<keyword evidence="1" id="KW-0472">Membrane</keyword>
<evidence type="ECO:0000313" key="3">
    <source>
        <dbReference type="EMBL" id="SDW07222.1"/>
    </source>
</evidence>
<sequence>MARINAGADSGLPLWWLALAAALLPMITIHLTYLVSALEGFVDWCLPYLQSCTSISRTGRHGSAYFIFKGAMLPAAVAGLLFWWLNPRWLRHLGADSERLGWLTLLGVVACLALVLYTLALGHAGDGFRLLRRTGVVLYFSLTFLAQLLLSGALCDVPGWQTQGRRLRSLCLLTLTVAMATVVLQAAAYDFYQSIEDGFEWCIALLLNLHALWVALLWRRSHFRAVLRVAG</sequence>
<dbReference type="AlphaFoldDB" id="A0A1H2QJ82"/>
<keyword evidence="1" id="KW-1133">Transmembrane helix</keyword>
<keyword evidence="4" id="KW-1185">Reference proteome</keyword>
<protein>
    <recommendedName>
        <fullName evidence="2">CWH43-like N-terminal domain-containing protein</fullName>
    </recommendedName>
</protein>
<feature type="transmembrane region" description="Helical" evidence="1">
    <location>
        <begin position="12"/>
        <end position="34"/>
    </location>
</feature>
<reference evidence="3 4" key="1">
    <citation type="submission" date="2016-10" db="EMBL/GenBank/DDBJ databases">
        <authorList>
            <person name="de Groot N.N."/>
        </authorList>
    </citation>
    <scope>NUCLEOTIDE SEQUENCE [LARGE SCALE GENOMIC DNA]</scope>
    <source>
        <strain evidence="3 4">CGMCC 1.7059</strain>
    </source>
</reference>
<dbReference type="Proteomes" id="UP000199675">
    <property type="component" value="Unassembled WGS sequence"/>
</dbReference>
<evidence type="ECO:0000313" key="4">
    <source>
        <dbReference type="Proteomes" id="UP000199675"/>
    </source>
</evidence>
<feature type="transmembrane region" description="Helical" evidence="1">
    <location>
        <begin position="100"/>
        <end position="124"/>
    </location>
</feature>
<keyword evidence="1" id="KW-0812">Transmembrane</keyword>
<dbReference type="STRING" id="488533.SAMN04487960_101246"/>
<accession>A0A1H2QJ82</accession>
<dbReference type="InterPro" id="IPR019402">
    <property type="entry name" value="CWH43_N"/>
</dbReference>
<organism evidence="3 4">
    <name type="scientific">Marinobacter mobilis</name>
    <dbReference type="NCBI Taxonomy" id="488533"/>
    <lineage>
        <taxon>Bacteria</taxon>
        <taxon>Pseudomonadati</taxon>
        <taxon>Pseudomonadota</taxon>
        <taxon>Gammaproteobacteria</taxon>
        <taxon>Pseudomonadales</taxon>
        <taxon>Marinobacteraceae</taxon>
        <taxon>Marinobacter</taxon>
    </lineage>
</organism>
<feature type="transmembrane region" description="Helical" evidence="1">
    <location>
        <begin position="136"/>
        <end position="157"/>
    </location>
</feature>
<evidence type="ECO:0000259" key="2">
    <source>
        <dbReference type="Pfam" id="PF10277"/>
    </source>
</evidence>
<name>A0A1H2QJ82_9GAMM</name>
<feature type="transmembrane region" description="Helical" evidence="1">
    <location>
        <begin position="169"/>
        <end position="192"/>
    </location>
</feature>
<gene>
    <name evidence="3" type="ORF">SAMN04487960_101246</name>
</gene>
<feature type="transmembrane region" description="Helical" evidence="1">
    <location>
        <begin position="198"/>
        <end position="218"/>
    </location>
</feature>
<evidence type="ECO:0000256" key="1">
    <source>
        <dbReference type="SAM" id="Phobius"/>
    </source>
</evidence>
<dbReference type="Pfam" id="PF10277">
    <property type="entry name" value="Frag1"/>
    <property type="match status" value="1"/>
</dbReference>
<feature type="transmembrane region" description="Helical" evidence="1">
    <location>
        <begin position="64"/>
        <end position="85"/>
    </location>
</feature>
<proteinExistence type="predicted"/>
<dbReference type="EMBL" id="FNNE01000001">
    <property type="protein sequence ID" value="SDW07222.1"/>
    <property type="molecule type" value="Genomic_DNA"/>
</dbReference>
<feature type="domain" description="CWH43-like N-terminal" evidence="2">
    <location>
        <begin position="14"/>
        <end position="213"/>
    </location>
</feature>
<dbReference type="OrthoDB" id="9180406at2"/>